<feature type="non-terminal residue" evidence="2">
    <location>
        <position position="1"/>
    </location>
</feature>
<dbReference type="Pfam" id="PF00651">
    <property type="entry name" value="BTB"/>
    <property type="match status" value="1"/>
</dbReference>
<dbReference type="InterPro" id="IPR000210">
    <property type="entry name" value="BTB/POZ_dom"/>
</dbReference>
<dbReference type="InterPro" id="IPR011333">
    <property type="entry name" value="SKP1/BTB/POZ_sf"/>
</dbReference>
<dbReference type="SMART" id="SM00225">
    <property type="entry name" value="BTB"/>
    <property type="match status" value="1"/>
</dbReference>
<accession>A0A9P5K0H3</accession>
<reference evidence="2" key="2">
    <citation type="journal article" date="2020" name="Nat. Commun.">
        <title>Large-scale genome sequencing of mycorrhizal fungi provides insights into the early evolution of symbiotic traits.</title>
        <authorList>
            <person name="Miyauchi S."/>
            <person name="Kiss E."/>
            <person name="Kuo A."/>
            <person name="Drula E."/>
            <person name="Kohler A."/>
            <person name="Sanchez-Garcia M."/>
            <person name="Morin E."/>
            <person name="Andreopoulos B."/>
            <person name="Barry K.W."/>
            <person name="Bonito G."/>
            <person name="Buee M."/>
            <person name="Carver A."/>
            <person name="Chen C."/>
            <person name="Cichocki N."/>
            <person name="Clum A."/>
            <person name="Culley D."/>
            <person name="Crous P.W."/>
            <person name="Fauchery L."/>
            <person name="Girlanda M."/>
            <person name="Hayes R.D."/>
            <person name="Keri Z."/>
            <person name="LaButti K."/>
            <person name="Lipzen A."/>
            <person name="Lombard V."/>
            <person name="Magnuson J."/>
            <person name="Maillard F."/>
            <person name="Murat C."/>
            <person name="Nolan M."/>
            <person name="Ohm R.A."/>
            <person name="Pangilinan J."/>
            <person name="Pereira M.F."/>
            <person name="Perotto S."/>
            <person name="Peter M."/>
            <person name="Pfister S."/>
            <person name="Riley R."/>
            <person name="Sitrit Y."/>
            <person name="Stielow J.B."/>
            <person name="Szollosi G."/>
            <person name="Zifcakova L."/>
            <person name="Stursova M."/>
            <person name="Spatafora J.W."/>
            <person name="Tedersoo L."/>
            <person name="Vaario L.M."/>
            <person name="Yamada A."/>
            <person name="Yan M."/>
            <person name="Wang P."/>
            <person name="Xu J."/>
            <person name="Bruns T."/>
            <person name="Baldrian P."/>
            <person name="Vilgalys R."/>
            <person name="Dunand C."/>
            <person name="Henrissat B."/>
            <person name="Grigoriev I.V."/>
            <person name="Hibbett D."/>
            <person name="Nagy L.G."/>
            <person name="Martin F.M."/>
        </authorList>
    </citation>
    <scope>NUCLEOTIDE SEQUENCE</scope>
    <source>
        <strain evidence="2">Prilba</strain>
    </source>
</reference>
<reference evidence="2" key="1">
    <citation type="submission" date="2019-10" db="EMBL/GenBank/DDBJ databases">
        <authorList>
            <consortium name="DOE Joint Genome Institute"/>
            <person name="Kuo A."/>
            <person name="Miyauchi S."/>
            <person name="Kiss E."/>
            <person name="Drula E."/>
            <person name="Kohler A."/>
            <person name="Sanchez-Garcia M."/>
            <person name="Andreopoulos B."/>
            <person name="Barry K.W."/>
            <person name="Bonito G."/>
            <person name="Buee M."/>
            <person name="Carver A."/>
            <person name="Chen C."/>
            <person name="Cichocki N."/>
            <person name="Clum A."/>
            <person name="Culley D."/>
            <person name="Crous P.W."/>
            <person name="Fauchery L."/>
            <person name="Girlanda M."/>
            <person name="Hayes R."/>
            <person name="Keri Z."/>
            <person name="LaButti K."/>
            <person name="Lipzen A."/>
            <person name="Lombard V."/>
            <person name="Magnuson J."/>
            <person name="Maillard F."/>
            <person name="Morin E."/>
            <person name="Murat C."/>
            <person name="Nolan M."/>
            <person name="Ohm R."/>
            <person name="Pangilinan J."/>
            <person name="Pereira M."/>
            <person name="Perotto S."/>
            <person name="Peter M."/>
            <person name="Riley R."/>
            <person name="Sitrit Y."/>
            <person name="Stielow B."/>
            <person name="Szollosi G."/>
            <person name="Zifcakova L."/>
            <person name="Stursova M."/>
            <person name="Spatafora J.W."/>
            <person name="Tedersoo L."/>
            <person name="Vaario L.-M."/>
            <person name="Yamada A."/>
            <person name="Yan M."/>
            <person name="Wang P."/>
            <person name="Xu J."/>
            <person name="Bruns T."/>
            <person name="Baldrian P."/>
            <person name="Vilgalys R."/>
            <person name="Henrissat B."/>
            <person name="Grigoriev I.V."/>
            <person name="Hibbett D."/>
            <person name="Nagy L.G."/>
            <person name="Martin F.M."/>
        </authorList>
    </citation>
    <scope>NUCLEOTIDE SEQUENCE</scope>
    <source>
        <strain evidence="2">Prilba</strain>
    </source>
</reference>
<keyword evidence="3" id="KW-1185">Reference proteome</keyword>
<organism evidence="2 3">
    <name type="scientific">Russula ochroleuca</name>
    <dbReference type="NCBI Taxonomy" id="152965"/>
    <lineage>
        <taxon>Eukaryota</taxon>
        <taxon>Fungi</taxon>
        <taxon>Dikarya</taxon>
        <taxon>Basidiomycota</taxon>
        <taxon>Agaricomycotina</taxon>
        <taxon>Agaricomycetes</taxon>
        <taxon>Russulales</taxon>
        <taxon>Russulaceae</taxon>
        <taxon>Russula</taxon>
    </lineage>
</organism>
<evidence type="ECO:0000313" key="2">
    <source>
        <dbReference type="EMBL" id="KAF8472350.1"/>
    </source>
</evidence>
<name>A0A9P5K0H3_9AGAM</name>
<dbReference type="OrthoDB" id="3357985at2759"/>
<protein>
    <recommendedName>
        <fullName evidence="1">BTB domain-containing protein</fullName>
    </recommendedName>
</protein>
<comment type="caution">
    <text evidence="2">The sequence shown here is derived from an EMBL/GenBank/DDBJ whole genome shotgun (WGS) entry which is preliminary data.</text>
</comment>
<gene>
    <name evidence="2" type="ORF">DFH94DRAFT_186399</name>
</gene>
<dbReference type="EMBL" id="WHVB01000020">
    <property type="protein sequence ID" value="KAF8472350.1"/>
    <property type="molecule type" value="Genomic_DNA"/>
</dbReference>
<dbReference type="AlphaFoldDB" id="A0A9P5K0H3"/>
<sequence length="576" mass="64204">QRTLDSPGDVNPEANLPVAQLPESGETLHCLLTFVFPVTPLMPSTPEDTMELLSVAQKYQMGSVLTRIRATIAQQNSLPTGLEPALHNYALAQKYGLLPEALQTARIILNYPMNIEDFDNKLDIMPGASLYELWKYHERVRAILGSDLAEFRMSRARSTSTGFRCTELSFFQIPSWLDDYIESIGNAPHLFDSAELNIAMVRHVKDKANDPDCECASVPSQTIRDLWKALASIVHGSLEKAASALCLVREQDDPEVQIHPATSPLELFDVPDADLIIRSSDFVDFRVHKPVLAMASPFFKDLLSLPQPSDSEIVDGLPVVQLPEGSELLNSLISIIYPVCTATPKSYEKVLYLLAACQKYEFASVQSSIRAKVKLGEFPVPRGVEAFSAYAIASGKGLIPEMENAARQTLDHPMTFEVLGEGLGLFEGWALRDLVNFRRRCVDNLVACLDLFLEALPPGPSSAWVGCPESGSRRRRVLPKWLDQLLIQSQNDLKLQKFTDPLVIHLGIRGEYLKSLQTHLHCEVCLEALLTRCSTFCTELENKLEQARDKVTHSFYLSTTRFISRMYVVIAGLTLI</sequence>
<evidence type="ECO:0000313" key="3">
    <source>
        <dbReference type="Proteomes" id="UP000759537"/>
    </source>
</evidence>
<dbReference type="Gene3D" id="3.30.710.10">
    <property type="entry name" value="Potassium Channel Kv1.1, Chain A"/>
    <property type="match status" value="1"/>
</dbReference>
<feature type="domain" description="BTB" evidence="1">
    <location>
        <begin position="273"/>
        <end position="345"/>
    </location>
</feature>
<evidence type="ECO:0000259" key="1">
    <source>
        <dbReference type="PROSITE" id="PS50097"/>
    </source>
</evidence>
<dbReference type="CDD" id="cd18186">
    <property type="entry name" value="BTB_POZ_ZBTB_KLHL-like"/>
    <property type="match status" value="1"/>
</dbReference>
<dbReference type="Proteomes" id="UP000759537">
    <property type="component" value="Unassembled WGS sequence"/>
</dbReference>
<proteinExistence type="predicted"/>
<dbReference type="PROSITE" id="PS50097">
    <property type="entry name" value="BTB"/>
    <property type="match status" value="1"/>
</dbReference>
<dbReference type="SUPFAM" id="SSF54695">
    <property type="entry name" value="POZ domain"/>
    <property type="match status" value="1"/>
</dbReference>